<accession>A0A1F7Y222</accession>
<organism evidence="1 2">
    <name type="scientific">Candidatus Woesebacteria bacterium RIFCSPHIGHO2_01_FULL_38_26b</name>
    <dbReference type="NCBI Taxonomy" id="1802491"/>
    <lineage>
        <taxon>Bacteria</taxon>
        <taxon>Candidatus Woeseibacteriota</taxon>
    </lineage>
</organism>
<reference evidence="1 2" key="1">
    <citation type="journal article" date="2016" name="Nat. Commun.">
        <title>Thousands of microbial genomes shed light on interconnected biogeochemical processes in an aquifer system.</title>
        <authorList>
            <person name="Anantharaman K."/>
            <person name="Brown C.T."/>
            <person name="Hug L.A."/>
            <person name="Sharon I."/>
            <person name="Castelle C.J."/>
            <person name="Probst A.J."/>
            <person name="Thomas B.C."/>
            <person name="Singh A."/>
            <person name="Wilkins M.J."/>
            <person name="Karaoz U."/>
            <person name="Brodie E.L."/>
            <person name="Williams K.H."/>
            <person name="Hubbard S.S."/>
            <person name="Banfield J.F."/>
        </authorList>
    </citation>
    <scope>NUCLEOTIDE SEQUENCE [LARGE SCALE GENOMIC DNA]</scope>
</reference>
<evidence type="ECO:0000313" key="2">
    <source>
        <dbReference type="Proteomes" id="UP000176741"/>
    </source>
</evidence>
<name>A0A1F7Y222_9BACT</name>
<sequence length="194" mass="22212">MTLIDRKLESYHASLETEHVQEIWEKAKLVFEDSKMLFEDATSVNLLKAKISYVIPESKKTWVNVERTYFPKDELGNNSTMGKLLKIGALKLNPDEFFVVEITDIKKEGKRIIFAPETQDSLIFWTKKDNFSCEYIPAGQNSGVNPIVTKKTSTNESSSFYSPNGSDIDRTEFGKTLNKFIDVVDDLRLQIEND</sequence>
<protein>
    <submittedName>
        <fullName evidence="1">Uncharacterized protein</fullName>
    </submittedName>
</protein>
<dbReference type="AlphaFoldDB" id="A0A1F7Y222"/>
<dbReference type="EMBL" id="MGGD01000014">
    <property type="protein sequence ID" value="OGM21316.1"/>
    <property type="molecule type" value="Genomic_DNA"/>
</dbReference>
<dbReference type="Proteomes" id="UP000176741">
    <property type="component" value="Unassembled WGS sequence"/>
</dbReference>
<proteinExistence type="predicted"/>
<gene>
    <name evidence="1" type="ORF">A2771_01630</name>
</gene>
<comment type="caution">
    <text evidence="1">The sequence shown here is derived from an EMBL/GenBank/DDBJ whole genome shotgun (WGS) entry which is preliminary data.</text>
</comment>
<evidence type="ECO:0000313" key="1">
    <source>
        <dbReference type="EMBL" id="OGM21316.1"/>
    </source>
</evidence>